<accession>A0A8D8FQ13</accession>
<reference evidence="2" key="1">
    <citation type="submission" date="2021-05" db="EMBL/GenBank/DDBJ databases">
        <authorList>
            <person name="Alioto T."/>
            <person name="Alioto T."/>
            <person name="Gomez Garrido J."/>
        </authorList>
    </citation>
    <scope>NUCLEOTIDE SEQUENCE</scope>
</reference>
<evidence type="ECO:0000313" key="2">
    <source>
        <dbReference type="EMBL" id="CAG6480942.1"/>
    </source>
</evidence>
<evidence type="ECO:0000256" key="1">
    <source>
        <dbReference type="SAM" id="SignalP"/>
    </source>
</evidence>
<organism evidence="2">
    <name type="scientific">Culex pipiens</name>
    <name type="common">House mosquito</name>
    <dbReference type="NCBI Taxonomy" id="7175"/>
    <lineage>
        <taxon>Eukaryota</taxon>
        <taxon>Metazoa</taxon>
        <taxon>Ecdysozoa</taxon>
        <taxon>Arthropoda</taxon>
        <taxon>Hexapoda</taxon>
        <taxon>Insecta</taxon>
        <taxon>Pterygota</taxon>
        <taxon>Neoptera</taxon>
        <taxon>Endopterygota</taxon>
        <taxon>Diptera</taxon>
        <taxon>Nematocera</taxon>
        <taxon>Culicoidea</taxon>
        <taxon>Culicidae</taxon>
        <taxon>Culicinae</taxon>
        <taxon>Culicini</taxon>
        <taxon>Culex</taxon>
        <taxon>Culex</taxon>
    </lineage>
</organism>
<proteinExistence type="predicted"/>
<feature type="chain" id="PRO_5036260691" evidence="1">
    <location>
        <begin position="24"/>
        <end position="115"/>
    </location>
</feature>
<protein>
    <submittedName>
        <fullName evidence="2">(northern house mosquito) hypothetical protein</fullName>
    </submittedName>
</protein>
<name>A0A8D8FQ13_CULPI</name>
<dbReference type="EMBL" id="HBUE01089759">
    <property type="protein sequence ID" value="CAG6480942.1"/>
    <property type="molecule type" value="Transcribed_RNA"/>
</dbReference>
<dbReference type="AlphaFoldDB" id="A0A8D8FQ13"/>
<sequence>MVLLISSPMASIAWFCFASWSESLPESAIKFRRVVTVLSASSESLSMIRDNFFEVVAPEGLSFPLGFGLSSSESLSIGREILLRGGVTFFSSAVSETAELGGSSNFLGSSPDFGS</sequence>
<feature type="signal peptide" evidence="1">
    <location>
        <begin position="1"/>
        <end position="23"/>
    </location>
</feature>
<keyword evidence="1" id="KW-0732">Signal</keyword>
<dbReference type="EMBL" id="HBUE01089764">
    <property type="protein sequence ID" value="CAG6480949.1"/>
    <property type="molecule type" value="Transcribed_RNA"/>
</dbReference>